<keyword evidence="2" id="KW-0547">Nucleotide-binding</keyword>
<dbReference type="Pfam" id="PF04548">
    <property type="entry name" value="AIG1"/>
    <property type="match status" value="1"/>
</dbReference>
<proteinExistence type="inferred from homology"/>
<organism evidence="5 6">
    <name type="scientific">Periophthalmus magnuspinnatus</name>
    <dbReference type="NCBI Taxonomy" id="409849"/>
    <lineage>
        <taxon>Eukaryota</taxon>
        <taxon>Metazoa</taxon>
        <taxon>Chordata</taxon>
        <taxon>Craniata</taxon>
        <taxon>Vertebrata</taxon>
        <taxon>Euteleostomi</taxon>
        <taxon>Actinopterygii</taxon>
        <taxon>Neopterygii</taxon>
        <taxon>Teleostei</taxon>
        <taxon>Neoteleostei</taxon>
        <taxon>Acanthomorphata</taxon>
        <taxon>Gobiaria</taxon>
        <taxon>Gobiiformes</taxon>
        <taxon>Gobioidei</taxon>
        <taxon>Gobiidae</taxon>
        <taxon>Oxudercinae</taxon>
        <taxon>Periophthalmus</taxon>
    </lineage>
</organism>
<dbReference type="PANTHER" id="PTHR10903">
    <property type="entry name" value="GTPASE, IMAP FAMILY MEMBER-RELATED"/>
    <property type="match status" value="1"/>
</dbReference>
<evidence type="ECO:0000256" key="1">
    <source>
        <dbReference type="ARBA" id="ARBA00008535"/>
    </source>
</evidence>
<name>A0A3B4A287_9GOBI</name>
<dbReference type="SUPFAM" id="SSF52540">
    <property type="entry name" value="P-loop containing nucleoside triphosphate hydrolases"/>
    <property type="match status" value="1"/>
</dbReference>
<evidence type="ECO:0000256" key="3">
    <source>
        <dbReference type="ARBA" id="ARBA00023134"/>
    </source>
</evidence>
<evidence type="ECO:0000313" key="6">
    <source>
        <dbReference type="Proteomes" id="UP000261520"/>
    </source>
</evidence>
<evidence type="ECO:0000259" key="4">
    <source>
        <dbReference type="PROSITE" id="PS51720"/>
    </source>
</evidence>
<accession>A0A3B4A287</accession>
<dbReference type="AlphaFoldDB" id="A0A3B4A287"/>
<feature type="domain" description="AIG1-type G" evidence="4">
    <location>
        <begin position="12"/>
        <end position="212"/>
    </location>
</feature>
<dbReference type="InterPro" id="IPR027417">
    <property type="entry name" value="P-loop_NTPase"/>
</dbReference>
<dbReference type="Proteomes" id="UP000261520">
    <property type="component" value="Unplaced"/>
</dbReference>
<evidence type="ECO:0000313" key="5">
    <source>
        <dbReference type="Ensembl" id="ENSPMGP00000011142.1"/>
    </source>
</evidence>
<dbReference type="Ensembl" id="ENSPMGT00000011884.1">
    <property type="protein sequence ID" value="ENSPMGP00000011142.1"/>
    <property type="gene ID" value="ENSPMGG00000009239.1"/>
</dbReference>
<dbReference type="GO" id="GO:0005525">
    <property type="term" value="F:GTP binding"/>
    <property type="evidence" value="ECO:0007669"/>
    <property type="project" value="UniProtKB-KW"/>
</dbReference>
<protein>
    <recommendedName>
        <fullName evidence="4">AIG1-type G domain-containing protein</fullName>
    </recommendedName>
</protein>
<dbReference type="FunFam" id="3.40.50.300:FF:002274">
    <property type="entry name" value="Si:dkeyp-69e1.8"/>
    <property type="match status" value="1"/>
</dbReference>
<keyword evidence="6" id="KW-1185">Reference proteome</keyword>
<sequence>SDGKSCPCGARSSELRLVLVGRSRAGKSEVGNCILGLGAFRSDLVTQDCEKKRAEVCGRKVLVDTPDWFTTEKSPDDVRAQITSCVALSSPGPHAFLLCIPVDQPATMEVQALQALASIFGTDAVQKHAIAIFTFSDRLRDSGKAKGKSIEAYISSERPDLLKVVEKCRDRFHIMERDGGAGNVAELLEMVDQTVKEAGGQCYSSPAFQEAENKVRQKQMEIAREQKGFKPEAQKQEDLRLLNSERRRNFSYMQPLEEDVVTEEMEKLRDEAEMSVSAMDIETNRIIIKIENTLCDSMQHFCCLCC</sequence>
<dbReference type="InterPro" id="IPR045058">
    <property type="entry name" value="GIMA/IAN/Toc"/>
</dbReference>
<dbReference type="Gene3D" id="3.40.50.300">
    <property type="entry name" value="P-loop containing nucleotide triphosphate hydrolases"/>
    <property type="match status" value="1"/>
</dbReference>
<evidence type="ECO:0000256" key="2">
    <source>
        <dbReference type="ARBA" id="ARBA00022741"/>
    </source>
</evidence>
<dbReference type="InterPro" id="IPR006703">
    <property type="entry name" value="G_AIG1"/>
</dbReference>
<keyword evidence="3" id="KW-0342">GTP-binding</keyword>
<dbReference type="STRING" id="409849.ENSPMGP00000011142"/>
<dbReference type="PANTHER" id="PTHR10903:SF167">
    <property type="entry name" value="GTPASE IMAP FAMILY MEMBER 6-RELATED"/>
    <property type="match status" value="1"/>
</dbReference>
<reference evidence="5" key="1">
    <citation type="submission" date="2025-08" db="UniProtKB">
        <authorList>
            <consortium name="Ensembl"/>
        </authorList>
    </citation>
    <scope>IDENTIFICATION</scope>
</reference>
<dbReference type="PROSITE" id="PS51720">
    <property type="entry name" value="G_AIG1"/>
    <property type="match status" value="1"/>
</dbReference>
<comment type="similarity">
    <text evidence="1">Belongs to the TRAFAC class TrmE-Era-EngA-EngB-Septin-like GTPase superfamily. AIG1/Toc34/Toc159-like paraseptin GTPase family. IAN subfamily.</text>
</comment>
<reference evidence="5" key="2">
    <citation type="submission" date="2025-09" db="UniProtKB">
        <authorList>
            <consortium name="Ensembl"/>
        </authorList>
    </citation>
    <scope>IDENTIFICATION</scope>
</reference>